<reference evidence="3" key="1">
    <citation type="journal article" date="2020" name="Stud. Mycol.">
        <title>101 Dothideomycetes genomes: a test case for predicting lifestyles and emergence of pathogens.</title>
        <authorList>
            <person name="Haridas S."/>
            <person name="Albert R."/>
            <person name="Binder M."/>
            <person name="Bloem J."/>
            <person name="Labutti K."/>
            <person name="Salamov A."/>
            <person name="Andreopoulos B."/>
            <person name="Baker S."/>
            <person name="Barry K."/>
            <person name="Bills G."/>
            <person name="Bluhm B."/>
            <person name="Cannon C."/>
            <person name="Castanera R."/>
            <person name="Culley D."/>
            <person name="Daum C."/>
            <person name="Ezra D."/>
            <person name="Gonzalez J."/>
            <person name="Henrissat B."/>
            <person name="Kuo A."/>
            <person name="Liang C."/>
            <person name="Lipzen A."/>
            <person name="Lutzoni F."/>
            <person name="Magnuson J."/>
            <person name="Mondo S."/>
            <person name="Nolan M."/>
            <person name="Ohm R."/>
            <person name="Pangilinan J."/>
            <person name="Park H.-J."/>
            <person name="Ramirez L."/>
            <person name="Alfaro M."/>
            <person name="Sun H."/>
            <person name="Tritt A."/>
            <person name="Yoshinaga Y."/>
            <person name="Zwiers L.-H."/>
            <person name="Turgeon B."/>
            <person name="Goodwin S."/>
            <person name="Spatafora J."/>
            <person name="Crous P."/>
            <person name="Grigoriev I."/>
        </authorList>
    </citation>
    <scope>NUCLEOTIDE SEQUENCE</scope>
    <source>
        <strain evidence="3">CBS 121410</strain>
    </source>
</reference>
<feature type="compositionally biased region" description="Acidic residues" evidence="1">
    <location>
        <begin position="152"/>
        <end position="162"/>
    </location>
</feature>
<gene>
    <name evidence="3" type="ORF">K490DRAFT_56038</name>
</gene>
<feature type="domain" description="Transcription factor TFIIIC triple barrel" evidence="2">
    <location>
        <begin position="21"/>
        <end position="207"/>
    </location>
</feature>
<proteinExistence type="predicted"/>
<accession>A0A9P4HV63</accession>
<dbReference type="Gene3D" id="2.60.40.4370">
    <property type="match status" value="1"/>
</dbReference>
<feature type="region of interest" description="Disordered" evidence="1">
    <location>
        <begin position="206"/>
        <end position="233"/>
    </location>
</feature>
<evidence type="ECO:0000313" key="3">
    <source>
        <dbReference type="EMBL" id="KAF2088645.1"/>
    </source>
</evidence>
<name>A0A9P4HV63_9PEZI</name>
<dbReference type="EMBL" id="ML978716">
    <property type="protein sequence ID" value="KAF2088645.1"/>
    <property type="molecule type" value="Genomic_DNA"/>
</dbReference>
<keyword evidence="4" id="KW-1185">Reference proteome</keyword>
<feature type="region of interest" description="Disordered" evidence="1">
    <location>
        <begin position="42"/>
        <end position="93"/>
    </location>
</feature>
<evidence type="ECO:0000313" key="4">
    <source>
        <dbReference type="Proteomes" id="UP000799776"/>
    </source>
</evidence>
<dbReference type="AlphaFoldDB" id="A0A9P4HV63"/>
<feature type="compositionally biased region" description="Basic residues" evidence="1">
    <location>
        <begin position="340"/>
        <end position="349"/>
    </location>
</feature>
<feature type="compositionally biased region" description="Basic and acidic residues" evidence="1">
    <location>
        <begin position="350"/>
        <end position="359"/>
    </location>
</feature>
<evidence type="ECO:0000256" key="1">
    <source>
        <dbReference type="SAM" id="MobiDB-lite"/>
    </source>
</evidence>
<feature type="compositionally biased region" description="Low complexity" evidence="1">
    <location>
        <begin position="137"/>
        <end position="151"/>
    </location>
</feature>
<dbReference type="OrthoDB" id="1877767at2759"/>
<dbReference type="InterPro" id="IPR019481">
    <property type="entry name" value="TFIIIC_triple_barrel"/>
</dbReference>
<protein>
    <recommendedName>
        <fullName evidence="2">Transcription factor TFIIIC triple barrel domain-containing protein</fullName>
    </recommendedName>
</protein>
<feature type="compositionally biased region" description="Low complexity" evidence="1">
    <location>
        <begin position="54"/>
        <end position="71"/>
    </location>
</feature>
<dbReference type="Pfam" id="PF10419">
    <property type="entry name" value="TFIIIC_sub6"/>
    <property type="match status" value="1"/>
</dbReference>
<dbReference type="Proteomes" id="UP000799776">
    <property type="component" value="Unassembled WGS sequence"/>
</dbReference>
<sequence length="398" mass="44179">MPASLPALTDDDWEYEYDANSTEDFFFTLDLTSRCAPRKRNDLKGHADLRQSFQAANEGSQQQQQQQQQPAADDEDDEDNGDDNGDADDPDDESRIQILGLHDKNPIISYGGQIYTCEWASALGTDLFFKRRDDPNSIDNTNTDPNINGPNNDDDAEDDDNNPTDPNNIANDEEDDDNPPLTPLHTLPTHDLIGATSARLIAQTANLIPRSSNPTSRPPRPHDPVPGRRPYIHQNDGSRFVVRADAPEAEQQQAAFLNRLQAVKRRLGETDRVRDRSYNNRSLRWRGGPYGGGGGAGDDEDEDDSEDSEGDDGEEDAEQVVDTPPPKRRSTRQQPAKATRPYKRRKPRRGKYEILEERNGSAGPSREAATPETWDQLDGANDGGGQGNVAGDVEMEME</sequence>
<comment type="caution">
    <text evidence="3">The sequence shown here is derived from an EMBL/GenBank/DDBJ whole genome shotgun (WGS) entry which is preliminary data.</text>
</comment>
<evidence type="ECO:0000259" key="2">
    <source>
        <dbReference type="Pfam" id="PF10419"/>
    </source>
</evidence>
<feature type="compositionally biased region" description="Acidic residues" evidence="1">
    <location>
        <begin position="72"/>
        <end position="92"/>
    </location>
</feature>
<organism evidence="3 4">
    <name type="scientific">Saccharata proteae CBS 121410</name>
    <dbReference type="NCBI Taxonomy" id="1314787"/>
    <lineage>
        <taxon>Eukaryota</taxon>
        <taxon>Fungi</taxon>
        <taxon>Dikarya</taxon>
        <taxon>Ascomycota</taxon>
        <taxon>Pezizomycotina</taxon>
        <taxon>Dothideomycetes</taxon>
        <taxon>Dothideomycetes incertae sedis</taxon>
        <taxon>Botryosphaeriales</taxon>
        <taxon>Saccharataceae</taxon>
        <taxon>Saccharata</taxon>
    </lineage>
</organism>
<feature type="compositionally biased region" description="Acidic residues" evidence="1">
    <location>
        <begin position="297"/>
        <end position="319"/>
    </location>
</feature>
<feature type="region of interest" description="Disordered" evidence="1">
    <location>
        <begin position="134"/>
        <end position="187"/>
    </location>
</feature>
<feature type="region of interest" description="Disordered" evidence="1">
    <location>
        <begin position="280"/>
        <end position="398"/>
    </location>
</feature>